<name>A0ABR8XNZ8_9BACL</name>
<dbReference type="Pfam" id="PF13490">
    <property type="entry name" value="zf-HC2"/>
    <property type="match status" value="1"/>
</dbReference>
<feature type="transmembrane region" description="Helical" evidence="3">
    <location>
        <begin position="90"/>
        <end position="109"/>
    </location>
</feature>
<keyword evidence="3" id="KW-0812">Transmembrane</keyword>
<proteinExistence type="inferred from homology"/>
<dbReference type="Gene3D" id="1.10.10.1320">
    <property type="entry name" value="Anti-sigma factor, zinc-finger domain"/>
    <property type="match status" value="1"/>
</dbReference>
<dbReference type="InterPro" id="IPR027383">
    <property type="entry name" value="Znf_put"/>
</dbReference>
<evidence type="ECO:0000259" key="4">
    <source>
        <dbReference type="Pfam" id="PF13490"/>
    </source>
</evidence>
<evidence type="ECO:0000313" key="5">
    <source>
        <dbReference type="EMBL" id="MBD8033674.1"/>
    </source>
</evidence>
<dbReference type="EMBL" id="JACSPW010000010">
    <property type="protein sequence ID" value="MBD8033674.1"/>
    <property type="molecule type" value="Genomic_DNA"/>
</dbReference>
<comment type="similarity">
    <text evidence="1">Belongs to the zinc-associated anti-sigma factor (ZAS) superfamily. Anti-sigma-W factor family.</text>
</comment>
<dbReference type="Proteomes" id="UP000600565">
    <property type="component" value="Unassembled WGS sequence"/>
</dbReference>
<evidence type="ECO:0000256" key="1">
    <source>
        <dbReference type="ARBA" id="ARBA00024353"/>
    </source>
</evidence>
<keyword evidence="3" id="KW-1133">Transmembrane helix</keyword>
<accession>A0ABR8XNZ8</accession>
<comment type="caution">
    <text evidence="5">The sequence shown here is derived from an EMBL/GenBank/DDBJ whole genome shotgun (WGS) entry which is preliminary data.</text>
</comment>
<keyword evidence="6" id="KW-1185">Reference proteome</keyword>
<dbReference type="RefSeq" id="WP_191704202.1">
    <property type="nucleotide sequence ID" value="NZ_JACSPW010000010.1"/>
</dbReference>
<sequence length="205" mass="22980">MKTCASKFVDYMHEYLDGDISREHEQSLKQHLQTCPDCQQHMHELSDTVAFIKSAAHITAPPSFEEQVISRLPKRKNSVGIKRWFRQHPLLMAAALFCLFMSATVLGSFPNDNQFSVTKKPNIVVEGQTVTVPAGEVVKGDIVVKNGDIIIEGEVDGNVTVINGNYMASTAVVTGQVEEIDEMFEWLWFKIKDGFNNLMAVFSNK</sequence>
<protein>
    <recommendedName>
        <fullName evidence="2">Anti-sigma-W factor RsiW</fullName>
    </recommendedName>
</protein>
<gene>
    <name evidence="5" type="ORF">H9632_11410</name>
</gene>
<evidence type="ECO:0000313" key="6">
    <source>
        <dbReference type="Proteomes" id="UP000600565"/>
    </source>
</evidence>
<reference evidence="5 6" key="1">
    <citation type="submission" date="2020-08" db="EMBL/GenBank/DDBJ databases">
        <title>A Genomic Blueprint of the Chicken Gut Microbiome.</title>
        <authorList>
            <person name="Gilroy R."/>
            <person name="Ravi A."/>
            <person name="Getino M."/>
            <person name="Pursley I."/>
            <person name="Horton D.L."/>
            <person name="Alikhan N.-F."/>
            <person name="Baker D."/>
            <person name="Gharbi K."/>
            <person name="Hall N."/>
            <person name="Watson M."/>
            <person name="Adriaenssens E.M."/>
            <person name="Foster-Nyarko E."/>
            <person name="Jarju S."/>
            <person name="Secka A."/>
            <person name="Antonio M."/>
            <person name="Oren A."/>
            <person name="Chaudhuri R."/>
            <person name="La Ragione R.M."/>
            <person name="Hildebrand F."/>
            <person name="Pallen M.J."/>
        </authorList>
    </citation>
    <scope>NUCLEOTIDE SEQUENCE [LARGE SCALE GENOMIC DNA]</scope>
    <source>
        <strain evidence="5 6">Sa1YVA6</strain>
    </source>
</reference>
<organism evidence="5 6">
    <name type="scientific">Solibacillus merdavium</name>
    <dbReference type="NCBI Taxonomy" id="2762218"/>
    <lineage>
        <taxon>Bacteria</taxon>
        <taxon>Bacillati</taxon>
        <taxon>Bacillota</taxon>
        <taxon>Bacilli</taxon>
        <taxon>Bacillales</taxon>
        <taxon>Caryophanaceae</taxon>
        <taxon>Solibacillus</taxon>
    </lineage>
</organism>
<evidence type="ECO:0000256" key="2">
    <source>
        <dbReference type="ARBA" id="ARBA00024438"/>
    </source>
</evidence>
<evidence type="ECO:0000256" key="3">
    <source>
        <dbReference type="SAM" id="Phobius"/>
    </source>
</evidence>
<keyword evidence="3" id="KW-0472">Membrane</keyword>
<feature type="domain" description="Putative zinc-finger" evidence="4">
    <location>
        <begin position="7"/>
        <end position="39"/>
    </location>
</feature>
<dbReference type="InterPro" id="IPR041916">
    <property type="entry name" value="Anti_sigma_zinc_sf"/>
</dbReference>